<organism evidence="1 2">
    <name type="scientific">Sphingomonas panacisoli</name>
    <dbReference type="NCBI Taxonomy" id="1813879"/>
    <lineage>
        <taxon>Bacteria</taxon>
        <taxon>Pseudomonadati</taxon>
        <taxon>Pseudomonadota</taxon>
        <taxon>Alphaproteobacteria</taxon>
        <taxon>Sphingomonadales</taxon>
        <taxon>Sphingomonadaceae</taxon>
        <taxon>Sphingomonas</taxon>
    </lineage>
</organism>
<dbReference type="EMBL" id="CP042306">
    <property type="protein sequence ID" value="QDZ07473.1"/>
    <property type="molecule type" value="Genomic_DNA"/>
</dbReference>
<name>A0A5B8LHA5_9SPHN</name>
<reference evidence="1 2" key="1">
    <citation type="submission" date="2019-07" db="EMBL/GenBank/DDBJ databases">
        <title>Full genome sequence of Sphingomonas sp. 4R-6-7(HKS19).</title>
        <authorList>
            <person name="Im W.-T."/>
        </authorList>
    </citation>
    <scope>NUCLEOTIDE SEQUENCE [LARGE SCALE GENOMIC DNA]</scope>
    <source>
        <strain evidence="1 2">HKS19</strain>
    </source>
</reference>
<dbReference type="AlphaFoldDB" id="A0A5B8LHA5"/>
<keyword evidence="2" id="KW-1185">Reference proteome</keyword>
<dbReference type="RefSeq" id="WP_146570953.1">
    <property type="nucleotide sequence ID" value="NZ_CP042306.1"/>
</dbReference>
<evidence type="ECO:0000313" key="2">
    <source>
        <dbReference type="Proteomes" id="UP000315673"/>
    </source>
</evidence>
<protein>
    <submittedName>
        <fullName evidence="1">Uncharacterized protein</fullName>
    </submittedName>
</protein>
<accession>A0A5B8LHA5</accession>
<proteinExistence type="predicted"/>
<dbReference type="Proteomes" id="UP000315673">
    <property type="component" value="Chromosome"/>
</dbReference>
<gene>
    <name evidence="1" type="ORF">FPZ24_08245</name>
</gene>
<sequence length="150" mass="17055">MTDAFASYGEAAAPIFTDPRANRRKKDPSALDLKMEEKGRLLKAYKAMRRKLRIEILAEEPRLLNLMRYLRSVGPDDGDELLAAIGACDWLMTAPQNVRAFALERIRRREDKIKLMMGERPLDDPLPPELGGRTTVFFEAQKLLRKGGVL</sequence>
<dbReference type="KEGG" id="spai:FPZ24_08245"/>
<evidence type="ECO:0000313" key="1">
    <source>
        <dbReference type="EMBL" id="QDZ07473.1"/>
    </source>
</evidence>